<dbReference type="PROSITE" id="PS51767">
    <property type="entry name" value="PEPTIDASE_A1"/>
    <property type="match status" value="1"/>
</dbReference>
<feature type="domain" description="Peptidase A1" evidence="2">
    <location>
        <begin position="75"/>
        <end position="404"/>
    </location>
</feature>
<name>A0A1L7X4V2_9HELO</name>
<proteinExistence type="inferred from homology"/>
<dbReference type="Gene3D" id="2.40.70.10">
    <property type="entry name" value="Acid Proteases"/>
    <property type="match status" value="2"/>
</dbReference>
<dbReference type="Proteomes" id="UP000184330">
    <property type="component" value="Unassembled WGS sequence"/>
</dbReference>
<dbReference type="OrthoDB" id="771136at2759"/>
<organism evidence="3 4">
    <name type="scientific">Phialocephala subalpina</name>
    <dbReference type="NCBI Taxonomy" id="576137"/>
    <lineage>
        <taxon>Eukaryota</taxon>
        <taxon>Fungi</taxon>
        <taxon>Dikarya</taxon>
        <taxon>Ascomycota</taxon>
        <taxon>Pezizomycotina</taxon>
        <taxon>Leotiomycetes</taxon>
        <taxon>Helotiales</taxon>
        <taxon>Mollisiaceae</taxon>
        <taxon>Phialocephala</taxon>
        <taxon>Phialocephala fortinii species complex</taxon>
    </lineage>
</organism>
<dbReference type="PANTHER" id="PTHR47966:SF51">
    <property type="entry name" value="BETA-SITE APP-CLEAVING ENZYME, ISOFORM A-RELATED"/>
    <property type="match status" value="1"/>
</dbReference>
<dbReference type="AlphaFoldDB" id="A0A1L7X4V2"/>
<dbReference type="InterPro" id="IPR033121">
    <property type="entry name" value="PEPTIDASE_A1"/>
</dbReference>
<reference evidence="3 4" key="1">
    <citation type="submission" date="2016-03" db="EMBL/GenBank/DDBJ databases">
        <authorList>
            <person name="Ploux O."/>
        </authorList>
    </citation>
    <scope>NUCLEOTIDE SEQUENCE [LARGE SCALE GENOMIC DNA]</scope>
    <source>
        <strain evidence="3 4">UAMH 11012</strain>
    </source>
</reference>
<keyword evidence="4" id="KW-1185">Reference proteome</keyword>
<dbReference type="GO" id="GO:0000324">
    <property type="term" value="C:fungal-type vacuole"/>
    <property type="evidence" value="ECO:0007669"/>
    <property type="project" value="TreeGrafter"/>
</dbReference>
<evidence type="ECO:0000313" key="3">
    <source>
        <dbReference type="EMBL" id="CZR60051.1"/>
    </source>
</evidence>
<accession>A0A1L7X4V2</accession>
<sequence>MKLSLPVIHALQTSRFGTSIVPNPASQSPLLPNLDGGPKYSEQIQPIPIFEASEKAVSYGVPAEEVQQDTLNWCLTVRITVGAPPQIFNAIIDINSTDLIIPSINRPRRNKPPPLHSYNSSASLTYIPNGTNVTSNPFQIKTSGSLSQDVFEISEIVVKNLLFEEATFIDTEDCWICDRIHDTFLPLGPYNATGSRNFMSPVAALIQQRILDENIFSLRLSRSHRDGPGQLVIGGRVEDSFFDGNPDEYVEIPTTDLTIDHADTETWKTLVQSLTLGDGSSIHHEFDQPTLAIFQTTLPFIGLPLSLSNHLNALIESEHWGSFSFVDCAKRPTLPNVTIVLAGRSFILTPYDYTIEQDESGRISCMSAFFPTTLDGTGVIELGSAFIKPWITVWDWERRNIKCETYISAKSEIS</sequence>
<gene>
    <name evidence="3" type="ORF">PAC_09946</name>
</gene>
<dbReference type="PANTHER" id="PTHR47966">
    <property type="entry name" value="BETA-SITE APP-CLEAVING ENZYME, ISOFORM A-RELATED"/>
    <property type="match status" value="1"/>
</dbReference>
<evidence type="ECO:0000256" key="1">
    <source>
        <dbReference type="ARBA" id="ARBA00007447"/>
    </source>
</evidence>
<dbReference type="STRING" id="576137.A0A1L7X4V2"/>
<dbReference type="InterPro" id="IPR021109">
    <property type="entry name" value="Peptidase_aspartic_dom_sf"/>
</dbReference>
<comment type="similarity">
    <text evidence="1">Belongs to the peptidase A1 family.</text>
</comment>
<dbReference type="SUPFAM" id="SSF50630">
    <property type="entry name" value="Acid proteases"/>
    <property type="match status" value="1"/>
</dbReference>
<evidence type="ECO:0000259" key="2">
    <source>
        <dbReference type="PROSITE" id="PS51767"/>
    </source>
</evidence>
<dbReference type="GO" id="GO:0006508">
    <property type="term" value="P:proteolysis"/>
    <property type="evidence" value="ECO:0007669"/>
    <property type="project" value="InterPro"/>
</dbReference>
<dbReference type="InterPro" id="IPR001461">
    <property type="entry name" value="Aspartic_peptidase_A1"/>
</dbReference>
<dbReference type="EMBL" id="FJOG01000015">
    <property type="protein sequence ID" value="CZR60051.1"/>
    <property type="molecule type" value="Genomic_DNA"/>
</dbReference>
<dbReference type="Pfam" id="PF00026">
    <property type="entry name" value="Asp"/>
    <property type="match status" value="1"/>
</dbReference>
<evidence type="ECO:0000313" key="4">
    <source>
        <dbReference type="Proteomes" id="UP000184330"/>
    </source>
</evidence>
<dbReference type="GO" id="GO:0004190">
    <property type="term" value="F:aspartic-type endopeptidase activity"/>
    <property type="evidence" value="ECO:0007669"/>
    <property type="project" value="InterPro"/>
</dbReference>
<protein>
    <recommendedName>
        <fullName evidence="2">Peptidase A1 domain-containing protein</fullName>
    </recommendedName>
</protein>